<feature type="domain" description="Fucosyltransferase C-terminal" evidence="4">
    <location>
        <begin position="119"/>
        <end position="245"/>
    </location>
</feature>
<dbReference type="InterPro" id="IPR038577">
    <property type="entry name" value="GT10-like_C_sf"/>
</dbReference>
<dbReference type="PANTHER" id="PTHR11929:SF194">
    <property type="entry name" value="ALPHA-(1,3)-FUCOSYLTRANSFERASE 10"/>
    <property type="match status" value="1"/>
</dbReference>
<evidence type="ECO:0000313" key="7">
    <source>
        <dbReference type="Proteomes" id="UP000661715"/>
    </source>
</evidence>
<dbReference type="Proteomes" id="UP000661715">
    <property type="component" value="Unassembled WGS sequence"/>
</dbReference>
<comment type="caution">
    <text evidence="6">The sequence shown here is derived from an EMBL/GenBank/DDBJ whole genome shotgun (WGS) entry which is preliminary data.</text>
</comment>
<protein>
    <recommendedName>
        <fullName evidence="8">Glycosyltransferase family 10 (Fucosyltransferase) C-term</fullName>
    </recommendedName>
</protein>
<evidence type="ECO:0008006" key="8">
    <source>
        <dbReference type="Google" id="ProtNLM"/>
    </source>
</evidence>
<sequence length="318" mass="37882">MRDIKIDFIDFWPNLDKTNNYFYNILSEFYNVIIDSEKPDLIFYSCYGYDYLKYKCKRIFFTGENRRPDFMACDFAFSFDFNNRKDHYRLPLYLLYLDEANMNNKITEIKSRRELSEAWNNKKKLCCMVVSNPNAKERINFFHNLSSYIDVDSGGKVLNNVGGPVADKIKFIQDYKFVISFENESHDGYTTEKILEPIFVDSIPIYWGNRLVNKDFNPKRFLNYQDFETEEELIARLLEIDKNSEIAIDILSQEVFSQEVDSPSKIRKNVLEIIIKVIENNKKPKSQSYHELIHRIHFGFNRKLKMAKKKISYLFKSS</sequence>
<evidence type="ECO:0000313" key="6">
    <source>
        <dbReference type="EMBL" id="MBD0726564.1"/>
    </source>
</evidence>
<dbReference type="InterPro" id="IPR001503">
    <property type="entry name" value="Glyco_trans_10"/>
</dbReference>
<evidence type="ECO:0000256" key="2">
    <source>
        <dbReference type="ARBA" id="ARBA00022676"/>
    </source>
</evidence>
<evidence type="ECO:0000259" key="5">
    <source>
        <dbReference type="Pfam" id="PF18025"/>
    </source>
</evidence>
<evidence type="ECO:0000259" key="4">
    <source>
        <dbReference type="Pfam" id="PF00852"/>
    </source>
</evidence>
<proteinExistence type="inferred from homology"/>
<keyword evidence="7" id="KW-1185">Reference proteome</keyword>
<feature type="domain" description="Alpha-(1,3)-fucosyltransferase FucT N-terminal" evidence="5">
    <location>
        <begin position="6"/>
        <end position="96"/>
    </location>
</feature>
<reference evidence="6 7" key="1">
    <citation type="journal article" date="2020" name="Microbiol. Res.">
        <title>Flavobacterium pokkalii sp. nov., a novel plant growth promoting native rhizobacteria isolated from pokkali rice grown in coastal saline affected agricultural regions of southern India, Kerala.</title>
        <authorList>
            <person name="Menon R.R."/>
            <person name="Kumari S."/>
            <person name="Viver T."/>
            <person name="Rameshkumar N."/>
        </authorList>
    </citation>
    <scope>NUCLEOTIDE SEQUENCE [LARGE SCALE GENOMIC DNA]</scope>
    <source>
        <strain evidence="6 7">L1I52</strain>
    </source>
</reference>
<organism evidence="6 7">
    <name type="scientific">Flavobacterium pokkalii</name>
    <dbReference type="NCBI Taxonomy" id="1940408"/>
    <lineage>
        <taxon>Bacteria</taxon>
        <taxon>Pseudomonadati</taxon>
        <taxon>Bacteroidota</taxon>
        <taxon>Flavobacteriia</taxon>
        <taxon>Flavobacteriales</taxon>
        <taxon>Flavobacteriaceae</taxon>
        <taxon>Flavobacterium</taxon>
    </lineage>
</organism>
<dbReference type="Pfam" id="PF18025">
    <property type="entry name" value="FucT_N"/>
    <property type="match status" value="1"/>
</dbReference>
<dbReference type="Gene3D" id="3.40.50.11660">
    <property type="entry name" value="Glycosyl transferase family 10, C-terminal domain"/>
    <property type="match status" value="1"/>
</dbReference>
<dbReference type="Pfam" id="PF00852">
    <property type="entry name" value="Glyco_transf_10"/>
    <property type="match status" value="1"/>
</dbReference>
<evidence type="ECO:0000256" key="3">
    <source>
        <dbReference type="ARBA" id="ARBA00022679"/>
    </source>
</evidence>
<name>A0ABR7UV13_9FLAO</name>
<dbReference type="SUPFAM" id="SSF53756">
    <property type="entry name" value="UDP-Glycosyltransferase/glycogen phosphorylase"/>
    <property type="match status" value="1"/>
</dbReference>
<accession>A0ABR7UV13</accession>
<dbReference type="InterPro" id="IPR055270">
    <property type="entry name" value="Glyco_tran_10_C"/>
</dbReference>
<keyword evidence="3" id="KW-0808">Transferase</keyword>
<keyword evidence="2" id="KW-0328">Glycosyltransferase</keyword>
<evidence type="ECO:0000256" key="1">
    <source>
        <dbReference type="ARBA" id="ARBA00008919"/>
    </source>
</evidence>
<comment type="similarity">
    <text evidence="1">Belongs to the glycosyltransferase 10 family.</text>
</comment>
<dbReference type="EMBL" id="NASZ01000032">
    <property type="protein sequence ID" value="MBD0726564.1"/>
    <property type="molecule type" value="Genomic_DNA"/>
</dbReference>
<dbReference type="PANTHER" id="PTHR11929">
    <property type="entry name" value="ALPHA- 1,3 -FUCOSYLTRANSFERASE"/>
    <property type="match status" value="1"/>
</dbReference>
<dbReference type="InterPro" id="IPR041058">
    <property type="entry name" value="FucT_N"/>
</dbReference>
<gene>
    <name evidence="6" type="ORF">B6A10_15430</name>
</gene>
<dbReference type="RefSeq" id="WP_188221573.1">
    <property type="nucleotide sequence ID" value="NZ_NASZ01000032.1"/>
</dbReference>